<keyword evidence="3" id="KW-1185">Reference proteome</keyword>
<proteinExistence type="predicted"/>
<comment type="caution">
    <text evidence="2">The sequence shown here is derived from an EMBL/GenBank/DDBJ whole genome shotgun (WGS) entry which is preliminary data.</text>
</comment>
<accession>A0A8H6X376</accession>
<feature type="compositionally biased region" description="Basic residues" evidence="1">
    <location>
        <begin position="197"/>
        <end position="208"/>
    </location>
</feature>
<dbReference type="Proteomes" id="UP000623467">
    <property type="component" value="Unassembled WGS sequence"/>
</dbReference>
<evidence type="ECO:0000313" key="2">
    <source>
        <dbReference type="EMBL" id="KAF7333603.1"/>
    </source>
</evidence>
<organism evidence="2 3">
    <name type="scientific">Mycena sanguinolenta</name>
    <dbReference type="NCBI Taxonomy" id="230812"/>
    <lineage>
        <taxon>Eukaryota</taxon>
        <taxon>Fungi</taxon>
        <taxon>Dikarya</taxon>
        <taxon>Basidiomycota</taxon>
        <taxon>Agaricomycotina</taxon>
        <taxon>Agaricomycetes</taxon>
        <taxon>Agaricomycetidae</taxon>
        <taxon>Agaricales</taxon>
        <taxon>Marasmiineae</taxon>
        <taxon>Mycenaceae</taxon>
        <taxon>Mycena</taxon>
    </lineage>
</organism>
<sequence length="295" mass="32933">MEVLTCLRAPSAHREAATDSDSMRCTATRAQNSTQLLHRPAGVAAWVPELHDTRLSLHETTPLLSAHPSMPNRQDPPRRVAWQIGAELASSRAKPRHASPRRPHGRDRPRRGKESASTTRRPQCRAAAQSSNAFIELRLVVVLPGIRCTPLQLPILCRRAYRAVVPLPRPHSTPPYSSDFPSIRRRLRVSASPPKPARQHKREPRRSPRSTALSRYPMLLDGVERPDNDVRLHQASMVLSFDYASTACRAIHSGKGGRGPEEAKALRHHVDTFEVLWHTPGWVGCGWWEANAKGA</sequence>
<reference evidence="2" key="1">
    <citation type="submission" date="2020-05" db="EMBL/GenBank/DDBJ databases">
        <title>Mycena genomes resolve the evolution of fungal bioluminescence.</title>
        <authorList>
            <person name="Tsai I.J."/>
        </authorList>
    </citation>
    <scope>NUCLEOTIDE SEQUENCE</scope>
    <source>
        <strain evidence="2">160909Yilan</strain>
    </source>
</reference>
<name>A0A8H6X376_9AGAR</name>
<protein>
    <submittedName>
        <fullName evidence="2">Uncharacterized protein</fullName>
    </submittedName>
</protein>
<evidence type="ECO:0000256" key="1">
    <source>
        <dbReference type="SAM" id="MobiDB-lite"/>
    </source>
</evidence>
<feature type="compositionally biased region" description="Basic residues" evidence="1">
    <location>
        <begin position="93"/>
        <end position="111"/>
    </location>
</feature>
<dbReference type="EMBL" id="JACAZH010000053">
    <property type="protein sequence ID" value="KAF7333603.1"/>
    <property type="molecule type" value="Genomic_DNA"/>
</dbReference>
<dbReference type="AlphaFoldDB" id="A0A8H6X376"/>
<feature type="region of interest" description="Disordered" evidence="1">
    <location>
        <begin position="88"/>
        <end position="128"/>
    </location>
</feature>
<feature type="region of interest" description="Disordered" evidence="1">
    <location>
        <begin position="189"/>
        <end position="213"/>
    </location>
</feature>
<gene>
    <name evidence="2" type="ORF">MSAN_02412500</name>
</gene>
<evidence type="ECO:0000313" key="3">
    <source>
        <dbReference type="Proteomes" id="UP000623467"/>
    </source>
</evidence>